<protein>
    <recommendedName>
        <fullName evidence="4">BESS domain-containing protein</fullName>
    </recommendedName>
</protein>
<evidence type="ECO:0000313" key="2">
    <source>
        <dbReference type="EMBL" id="CAI6373853.1"/>
    </source>
</evidence>
<proteinExistence type="predicted"/>
<feature type="compositionally biased region" description="Polar residues" evidence="1">
    <location>
        <begin position="198"/>
        <end position="209"/>
    </location>
</feature>
<name>A0AAV0XZF5_9HEMI</name>
<feature type="compositionally biased region" description="Polar residues" evidence="1">
    <location>
        <begin position="179"/>
        <end position="190"/>
    </location>
</feature>
<evidence type="ECO:0000256" key="1">
    <source>
        <dbReference type="SAM" id="MobiDB-lite"/>
    </source>
</evidence>
<accession>A0AAV0XZF5</accession>
<comment type="caution">
    <text evidence="2">The sequence shown here is derived from an EMBL/GenBank/DDBJ whole genome shotgun (WGS) entry which is preliminary data.</text>
</comment>
<dbReference type="Proteomes" id="UP001160148">
    <property type="component" value="Unassembled WGS sequence"/>
</dbReference>
<reference evidence="2 3" key="1">
    <citation type="submission" date="2023-01" db="EMBL/GenBank/DDBJ databases">
        <authorList>
            <person name="Whitehead M."/>
        </authorList>
    </citation>
    <scope>NUCLEOTIDE SEQUENCE [LARGE SCALE GENOMIC DNA]</scope>
</reference>
<feature type="region of interest" description="Disordered" evidence="1">
    <location>
        <begin position="14"/>
        <end position="35"/>
    </location>
</feature>
<dbReference type="AlphaFoldDB" id="A0AAV0XZF5"/>
<sequence>MNFLIPFFKERETHSNIAPPNGVGVSEESNGEDISQVNNEESEIEIGHEITQKRRSMKQTKVFPKKKNKTETASSVLMQYLLDSENNESKETTHAHPIDSFFHGLAATVKTTSPEYQFMAKSKLFSIVSDLEWEQLQNNQMTPSTNYLTSDLGSNSSTTSVTGSQNSLSYYGNRLRTPLNNSSSLYVQTPTPSPFSELATSPPQSTQHGIINNQRQQSTGFLTSTSLQGNQNSLPYDNRMRTPLYNSSSLYVQTSTPSPISEGATSPPQSAQKYYENFQ</sequence>
<evidence type="ECO:0000313" key="3">
    <source>
        <dbReference type="Proteomes" id="UP001160148"/>
    </source>
</evidence>
<feature type="region of interest" description="Disordered" evidence="1">
    <location>
        <begin position="179"/>
        <end position="209"/>
    </location>
</feature>
<organism evidence="2 3">
    <name type="scientific">Macrosiphum euphorbiae</name>
    <name type="common">potato aphid</name>
    <dbReference type="NCBI Taxonomy" id="13131"/>
    <lineage>
        <taxon>Eukaryota</taxon>
        <taxon>Metazoa</taxon>
        <taxon>Ecdysozoa</taxon>
        <taxon>Arthropoda</taxon>
        <taxon>Hexapoda</taxon>
        <taxon>Insecta</taxon>
        <taxon>Pterygota</taxon>
        <taxon>Neoptera</taxon>
        <taxon>Paraneoptera</taxon>
        <taxon>Hemiptera</taxon>
        <taxon>Sternorrhyncha</taxon>
        <taxon>Aphidomorpha</taxon>
        <taxon>Aphidoidea</taxon>
        <taxon>Aphididae</taxon>
        <taxon>Macrosiphini</taxon>
        <taxon>Macrosiphum</taxon>
    </lineage>
</organism>
<gene>
    <name evidence="2" type="ORF">MEUPH1_LOCUS27551</name>
</gene>
<feature type="region of interest" description="Disordered" evidence="1">
    <location>
        <begin position="251"/>
        <end position="271"/>
    </location>
</feature>
<keyword evidence="3" id="KW-1185">Reference proteome</keyword>
<evidence type="ECO:0008006" key="4">
    <source>
        <dbReference type="Google" id="ProtNLM"/>
    </source>
</evidence>
<dbReference type="EMBL" id="CARXXK010001128">
    <property type="protein sequence ID" value="CAI6373853.1"/>
    <property type="molecule type" value="Genomic_DNA"/>
</dbReference>